<name>A0A5B6VP63_9ROSI</name>
<dbReference type="Proteomes" id="UP000325315">
    <property type="component" value="Unassembled WGS sequence"/>
</dbReference>
<dbReference type="AlphaFoldDB" id="A0A5B6VP63"/>
<evidence type="ECO:0000313" key="2">
    <source>
        <dbReference type="Proteomes" id="UP000325315"/>
    </source>
</evidence>
<sequence length="61" mass="7056">MNYPKEETNIKKIVETTLTGKKARLRTKPSINTFCTECQRASSGYEDNQKITHTISTSWYI</sequence>
<comment type="caution">
    <text evidence="1">The sequence shown here is derived from an EMBL/GenBank/DDBJ whole genome shotgun (WGS) entry which is preliminary data.</text>
</comment>
<evidence type="ECO:0000313" key="1">
    <source>
        <dbReference type="EMBL" id="KAA3470863.1"/>
    </source>
</evidence>
<dbReference type="EMBL" id="SMMG02000006">
    <property type="protein sequence ID" value="KAA3470863.1"/>
    <property type="molecule type" value="Genomic_DNA"/>
</dbReference>
<protein>
    <submittedName>
        <fullName evidence="1">Uncharacterized protein</fullName>
    </submittedName>
</protein>
<reference evidence="2" key="1">
    <citation type="journal article" date="2019" name="Plant Biotechnol. J.">
        <title>Genome sequencing of the Australian wild diploid species Gossypium australe highlights disease resistance and delayed gland morphogenesis.</title>
        <authorList>
            <person name="Cai Y."/>
            <person name="Cai X."/>
            <person name="Wang Q."/>
            <person name="Wang P."/>
            <person name="Zhang Y."/>
            <person name="Cai C."/>
            <person name="Xu Y."/>
            <person name="Wang K."/>
            <person name="Zhou Z."/>
            <person name="Wang C."/>
            <person name="Geng S."/>
            <person name="Li B."/>
            <person name="Dong Q."/>
            <person name="Hou Y."/>
            <person name="Wang H."/>
            <person name="Ai P."/>
            <person name="Liu Z."/>
            <person name="Yi F."/>
            <person name="Sun M."/>
            <person name="An G."/>
            <person name="Cheng J."/>
            <person name="Zhang Y."/>
            <person name="Shi Q."/>
            <person name="Xie Y."/>
            <person name="Shi X."/>
            <person name="Chang Y."/>
            <person name="Huang F."/>
            <person name="Chen Y."/>
            <person name="Hong S."/>
            <person name="Mi L."/>
            <person name="Sun Q."/>
            <person name="Zhang L."/>
            <person name="Zhou B."/>
            <person name="Peng R."/>
            <person name="Zhang X."/>
            <person name="Liu F."/>
        </authorList>
    </citation>
    <scope>NUCLEOTIDE SEQUENCE [LARGE SCALE GENOMIC DNA]</scope>
    <source>
        <strain evidence="2">cv. PA1801</strain>
    </source>
</reference>
<organism evidence="1 2">
    <name type="scientific">Gossypium australe</name>
    <dbReference type="NCBI Taxonomy" id="47621"/>
    <lineage>
        <taxon>Eukaryota</taxon>
        <taxon>Viridiplantae</taxon>
        <taxon>Streptophyta</taxon>
        <taxon>Embryophyta</taxon>
        <taxon>Tracheophyta</taxon>
        <taxon>Spermatophyta</taxon>
        <taxon>Magnoliopsida</taxon>
        <taxon>eudicotyledons</taxon>
        <taxon>Gunneridae</taxon>
        <taxon>Pentapetalae</taxon>
        <taxon>rosids</taxon>
        <taxon>malvids</taxon>
        <taxon>Malvales</taxon>
        <taxon>Malvaceae</taxon>
        <taxon>Malvoideae</taxon>
        <taxon>Gossypium</taxon>
    </lineage>
</organism>
<accession>A0A5B6VP63</accession>
<proteinExistence type="predicted"/>
<gene>
    <name evidence="1" type="ORF">EPI10_016541</name>
</gene>
<keyword evidence="2" id="KW-1185">Reference proteome</keyword>